<dbReference type="Pfam" id="PF24602">
    <property type="entry name" value="DUF7622"/>
    <property type="match status" value="1"/>
</dbReference>
<reference evidence="2" key="1">
    <citation type="submission" date="2023-10" db="EMBL/GenBank/DDBJ databases">
        <title>Genome assembly of Pristionchus species.</title>
        <authorList>
            <person name="Yoshida K."/>
            <person name="Sommer R.J."/>
        </authorList>
    </citation>
    <scope>NUCLEOTIDE SEQUENCE</scope>
    <source>
        <strain evidence="2">RS0144</strain>
    </source>
</reference>
<feature type="non-terminal residue" evidence="2">
    <location>
        <position position="1"/>
    </location>
</feature>
<gene>
    <name evidence="2" type="ORF">PENTCL1PPCAC_21657</name>
</gene>
<protein>
    <recommendedName>
        <fullName evidence="1">DUF7622 domain-containing protein</fullName>
    </recommendedName>
</protein>
<evidence type="ECO:0000313" key="2">
    <source>
        <dbReference type="EMBL" id="GMS99482.1"/>
    </source>
</evidence>
<feature type="domain" description="DUF7622" evidence="1">
    <location>
        <begin position="49"/>
        <end position="89"/>
    </location>
</feature>
<dbReference type="AlphaFoldDB" id="A0AAV5TZE1"/>
<feature type="non-terminal residue" evidence="2">
    <location>
        <position position="89"/>
    </location>
</feature>
<dbReference type="Proteomes" id="UP001432027">
    <property type="component" value="Unassembled WGS sequence"/>
</dbReference>
<accession>A0AAV5TZE1</accession>
<sequence>LIDQTSKDQLIDRQLSFYLASGFHANCMDDNCVERASKLREEGLVSTRPQVECYSYTLDNRNNLTCKGDFCYYNNHTGGLTRGCYTIDD</sequence>
<evidence type="ECO:0000259" key="1">
    <source>
        <dbReference type="Pfam" id="PF24602"/>
    </source>
</evidence>
<evidence type="ECO:0000313" key="3">
    <source>
        <dbReference type="Proteomes" id="UP001432027"/>
    </source>
</evidence>
<dbReference type="InterPro" id="IPR056039">
    <property type="entry name" value="DUF7622"/>
</dbReference>
<organism evidence="2 3">
    <name type="scientific">Pristionchus entomophagus</name>
    <dbReference type="NCBI Taxonomy" id="358040"/>
    <lineage>
        <taxon>Eukaryota</taxon>
        <taxon>Metazoa</taxon>
        <taxon>Ecdysozoa</taxon>
        <taxon>Nematoda</taxon>
        <taxon>Chromadorea</taxon>
        <taxon>Rhabditida</taxon>
        <taxon>Rhabditina</taxon>
        <taxon>Diplogasteromorpha</taxon>
        <taxon>Diplogasteroidea</taxon>
        <taxon>Neodiplogasteridae</taxon>
        <taxon>Pristionchus</taxon>
    </lineage>
</organism>
<name>A0AAV5TZE1_9BILA</name>
<dbReference type="EMBL" id="BTSX01000005">
    <property type="protein sequence ID" value="GMS99482.1"/>
    <property type="molecule type" value="Genomic_DNA"/>
</dbReference>
<proteinExistence type="predicted"/>
<comment type="caution">
    <text evidence="2">The sequence shown here is derived from an EMBL/GenBank/DDBJ whole genome shotgun (WGS) entry which is preliminary data.</text>
</comment>
<keyword evidence="3" id="KW-1185">Reference proteome</keyword>